<keyword evidence="1" id="KW-0547">Nucleotide-binding</keyword>
<dbReference type="SMART" id="SM00382">
    <property type="entry name" value="AAA"/>
    <property type="match status" value="1"/>
</dbReference>
<organism evidence="4">
    <name type="scientific">Gulosibacter sediminis</name>
    <dbReference type="NCBI Taxonomy" id="1729695"/>
    <lineage>
        <taxon>Bacteria</taxon>
        <taxon>Bacillati</taxon>
        <taxon>Actinomycetota</taxon>
        <taxon>Actinomycetes</taxon>
        <taxon>Micrococcales</taxon>
        <taxon>Microbacteriaceae</taxon>
        <taxon>Gulosibacter</taxon>
    </lineage>
</organism>
<dbReference type="InterPro" id="IPR003593">
    <property type="entry name" value="AAA+_ATPase"/>
</dbReference>
<reference evidence="4" key="1">
    <citation type="submission" date="2022-05" db="EMBL/GenBank/DDBJ databases">
        <title>Complete genome sequence of toluene-degrading Gulosibacter sediminis strain ACHW.36C.</title>
        <authorList>
            <person name="Wai A.C."/>
            <person name="Lai G.K."/>
            <person name="Griffin S.D."/>
            <person name="Leung F.C."/>
        </authorList>
    </citation>
    <scope>NUCLEOTIDE SEQUENCE [LARGE SCALE GENOMIC DNA]</scope>
    <source>
        <strain evidence="4">ACHW.36C</strain>
    </source>
</reference>
<dbReference type="PANTHER" id="PTHR43158">
    <property type="entry name" value="SKFA PEPTIDE EXPORT ATP-BINDING PROTEIN SKFE"/>
    <property type="match status" value="1"/>
</dbReference>
<dbReference type="Pfam" id="PF00005">
    <property type="entry name" value="ABC_tran"/>
    <property type="match status" value="1"/>
</dbReference>
<accession>A0ABY4MYW7</accession>
<dbReference type="Gene3D" id="3.40.50.300">
    <property type="entry name" value="P-loop containing nucleotide triphosphate hydrolases"/>
    <property type="match status" value="1"/>
</dbReference>
<evidence type="ECO:0000256" key="2">
    <source>
        <dbReference type="ARBA" id="ARBA00022840"/>
    </source>
</evidence>
<feature type="domain" description="ABC transporter" evidence="3">
    <location>
        <begin position="4"/>
        <end position="229"/>
    </location>
</feature>
<dbReference type="GO" id="GO:0005524">
    <property type="term" value="F:ATP binding"/>
    <property type="evidence" value="ECO:0007669"/>
    <property type="project" value="UniProtKB-KW"/>
</dbReference>
<evidence type="ECO:0000313" key="4">
    <source>
        <dbReference type="EMBL" id="UQN15635.1"/>
    </source>
</evidence>
<protein>
    <submittedName>
        <fullName evidence="4">ABC transporter ATP-binding protein</fullName>
    </submittedName>
</protein>
<dbReference type="CDD" id="cd03230">
    <property type="entry name" value="ABC_DR_subfamily_A"/>
    <property type="match status" value="1"/>
</dbReference>
<keyword evidence="2 4" id="KW-0067">ATP-binding</keyword>
<evidence type="ECO:0000259" key="3">
    <source>
        <dbReference type="PROSITE" id="PS50893"/>
    </source>
</evidence>
<dbReference type="PROSITE" id="PS50893">
    <property type="entry name" value="ABC_TRANSPORTER_2"/>
    <property type="match status" value="1"/>
</dbReference>
<dbReference type="InterPro" id="IPR003439">
    <property type="entry name" value="ABC_transporter-like_ATP-bd"/>
</dbReference>
<dbReference type="InterPro" id="IPR027417">
    <property type="entry name" value="P-loop_NTPase"/>
</dbReference>
<gene>
    <name evidence="4" type="ORF">M3M28_04055</name>
</gene>
<dbReference type="PANTHER" id="PTHR43158:SF5">
    <property type="entry name" value="ABC TRANSPORTER, ATP-BINDING PROTEIN"/>
    <property type="match status" value="1"/>
</dbReference>
<evidence type="ECO:0000256" key="1">
    <source>
        <dbReference type="ARBA" id="ARBA00022741"/>
    </source>
</evidence>
<sequence>MNAIELTNVSKHFRDVHALDDVSVTLDEHRIYGLLGRNGAGKTTLMKLLTGQQFATSGSVRVFGENPVESARVLSRTSFIQESQKYPEQFRASDLLDITAGLYPEWDADFAAQLVEDFRLPVKRVIPKLSRGQLSAVGIIIGLASRAPLTIFDEPYLGLDVIARRLFFDRLLADFGEHPRTVLLSTHHIDEVSKLLEHVVLLDEGRVLADASVDELRSAATEVSGRASDVRAFAADRETLQLQTLGSLATAAVLGDRGEIVAAASAAGLDTAPVSLQDYIVHLTTSAAPGAVTAGKE</sequence>
<proteinExistence type="predicted"/>
<dbReference type="EMBL" id="CP097160">
    <property type="protein sequence ID" value="UQN15635.1"/>
    <property type="molecule type" value="Genomic_DNA"/>
</dbReference>
<dbReference type="SUPFAM" id="SSF52540">
    <property type="entry name" value="P-loop containing nucleoside triphosphate hydrolases"/>
    <property type="match status" value="1"/>
</dbReference>
<name>A0ABY4MYW7_9MICO</name>